<feature type="compositionally biased region" description="Polar residues" evidence="1">
    <location>
        <begin position="18"/>
        <end position="44"/>
    </location>
</feature>
<evidence type="ECO:0000259" key="2">
    <source>
        <dbReference type="SMART" id="SM00587"/>
    </source>
</evidence>
<dbReference type="InterPro" id="IPR004119">
    <property type="entry name" value="EcKL"/>
</dbReference>
<dbReference type="Pfam" id="PF02958">
    <property type="entry name" value="EcKL"/>
    <property type="match status" value="4"/>
</dbReference>
<proteinExistence type="predicted"/>
<dbReference type="EMBL" id="CH902617">
    <property type="protein sequence ID" value="EDV43239.2"/>
    <property type="molecule type" value="Genomic_DNA"/>
</dbReference>
<dbReference type="Proteomes" id="UP000007801">
    <property type="component" value="Unassembled WGS sequence"/>
</dbReference>
<feature type="domain" description="CHK kinase-like" evidence="2">
    <location>
        <begin position="1060"/>
        <end position="1255"/>
    </location>
</feature>
<gene>
    <name evidence="3" type="primary">Dana\GF16624</name>
    <name evidence="3" type="synonym">dana_GLEANR_17892</name>
    <name evidence="3" type="ORF">GF16624</name>
</gene>
<name>B3M110_DROAN</name>
<organism evidence="3 4">
    <name type="scientific">Drosophila ananassae</name>
    <name type="common">Fruit fly</name>
    <dbReference type="NCBI Taxonomy" id="7217"/>
    <lineage>
        <taxon>Eukaryota</taxon>
        <taxon>Metazoa</taxon>
        <taxon>Ecdysozoa</taxon>
        <taxon>Arthropoda</taxon>
        <taxon>Hexapoda</taxon>
        <taxon>Insecta</taxon>
        <taxon>Pterygota</taxon>
        <taxon>Neoptera</taxon>
        <taxon>Endopterygota</taxon>
        <taxon>Diptera</taxon>
        <taxon>Brachycera</taxon>
        <taxon>Muscomorpha</taxon>
        <taxon>Ephydroidea</taxon>
        <taxon>Drosophilidae</taxon>
        <taxon>Drosophila</taxon>
        <taxon>Sophophora</taxon>
    </lineage>
</organism>
<evidence type="ECO:0000313" key="3">
    <source>
        <dbReference type="EMBL" id="EDV43239.2"/>
    </source>
</evidence>
<dbReference type="SMART" id="SM00587">
    <property type="entry name" value="CHK"/>
    <property type="match status" value="4"/>
</dbReference>
<dbReference type="InterPro" id="IPR015897">
    <property type="entry name" value="CHK_kinase-like"/>
</dbReference>
<protein>
    <recommendedName>
        <fullName evidence="2">CHK kinase-like domain-containing protein</fullName>
    </recommendedName>
</protein>
<feature type="compositionally biased region" description="Basic and acidic residues" evidence="1">
    <location>
        <begin position="901"/>
        <end position="915"/>
    </location>
</feature>
<dbReference type="PANTHER" id="PTHR11012:SF6">
    <property type="entry name" value="CHK DOMAIN OV1-RELATED"/>
    <property type="match status" value="1"/>
</dbReference>
<feature type="domain" description="CHK kinase-like" evidence="2">
    <location>
        <begin position="609"/>
        <end position="801"/>
    </location>
</feature>
<keyword evidence="3" id="KW-0808">Transferase</keyword>
<dbReference type="InParanoid" id="B3M110"/>
<dbReference type="InterPro" id="IPR011009">
    <property type="entry name" value="Kinase-like_dom_sf"/>
</dbReference>
<feature type="domain" description="CHK kinase-like" evidence="2">
    <location>
        <begin position="1485"/>
        <end position="1677"/>
    </location>
</feature>
<sequence length="1767" mass="202403">MGLGNSKSKKSYEVASVDSKSAKTNPSENVKVQSSVSPPQTDPSSAIVDSKLVPKWLNETQFAELLSANVAEFSKITGFRVNPAMAPGENYATLMLRISIDVELTDKSSKQVSFMMKVPHDTPQMEQMLTMANFFNVENTAYIDILPKLEGLYKSKGLDITFAPKAFKLDSQLEPKLANTVLMNDLGQDGFKNLNRLECLNLEQTKFALKKLAQFHAASAMFVQVHGPFPDMFVNGMLGGNKEAMMAFYEGMIASFRTAFMANLKNFENGEEYREKLTQAFAQITLDFEQLVKVNPDEFNVLNHGDCWMNNLLFKVDSKGKVEDMVFVDFQNPKYGSPTQDLFYFLITSVHIDYKLEYFDFFMRHYHDELTKHLDFLGFSGSKPSLRELHIKMFQNGSWALFPAITVLPVVLLDPGNEAATFDNFLGDTEASANFKNMLYANKRYKKYIEKILPWLENRGFLEAYQKPTPAPAPSSSQTTENTDQILDWLNVNDFSEIIAANEPQFEKIENGSWKSATKPGDNFASQLLKIDIQAKLKDSSSKTFSYILKVKLPDTGENFADFNMFPKEMEMYSKYVPAFEELYKEAGLNVKFSAKSFFLSKATKEEYLLMENLQASGFQMCDRMKGLDLEHTKRTLKKLAQWHAASLKYKELNGPYPSLYNDGIYIPATRDLFTTMFTQAKDAYVEHLGKIEGSEEYLDKLPRLVESHVDQIIEDGQINEKEFNVLNHGDAWINNLMFQYDSEGQLKETFLLDHQNAKYGNPAQDLYYFLMSSAELDIKVDKFDYLIKWYHDNLVEHAKLLKYSGFVPDLKELHTILIDHPAFAIGTVISTLTVCLNKTEDSFNTNDFFTEGPNSDAFRAALLGNERYKAHVERVLPWLNRRGLLDFLKMGGWNSKHKKSETPARKSLKSEPKSEPTLTPKVPEKDESKLVPEWLNKSLFEELLVANVPQFSKILDFRAKPAMAPGENYATLMLRITIKIELTDKSSKSVSFMMKVPHKTPQMEQMLAMANFFKNETSAYIDFLPKMENLYKAKGMDITFGPRAFKLDSSKEPNAANTVLMDDLGQVGFKNINRLECLNFEQAKFAIKKLAQYHAAGAMMVEVHGPYPDNFIYGIMGNNIELIRGFLEGMMAPFRTAFLANLYQFKDCEKYRSKLDTILANLTSEFMKLGEIDPNAFNVLSHGDCWMNNLMFKLDAKGKLEDMVFVDFQNPKYGTPLMDLMYFIITSVHIDYKLDSFDYFVRYYHEQLTRHLDFLGFSGRQPTLRELHIDLFKFGSWLLFPAIAVLPLVLLDPNESATFDNFMGESEASKEFKNLLYSNKRYHPYIEKILPWLENRGFLEISTPSPTPNLPEVPTENPQQILDWLNVNDFHEIISSMEPNFEKIVSGSWASATKPGDNFASKLLKVDIEAQLKDNTKKSFSFIVKVHISHGGVDFAVFNLFPKEIEVYSKYVPGFEKLYQDAGTPVTFSPKSFRLNKEIGEEYLILENLQSSGFKMCDRLKGLDLEHTKSVLRKLAQWHAASLKYKELYGAYPPKYNTGIYSEQSAPIFKGMFALTSKSFLDHISKFDGAEEYVPKLSPIFESAVDKLIEDSKINDQEFNVLNHGDSWINNIMFQYDAEGQLKETFLLDHQVTKYGNPAQDLYYFIMSSTQLEIKIDQFDSLINWYHQNLVDHTKLLKYSGFVPSLKELHTILLEHPTYGVFTVLSTMPMCLNKTDEKFTTESFFQMNEEGDALRAELYGNERFKANIERIMPWLNRRGLLDAFVQ</sequence>
<dbReference type="SUPFAM" id="SSF56112">
    <property type="entry name" value="Protein kinase-like (PK-like)"/>
    <property type="match status" value="4"/>
</dbReference>
<dbReference type="GO" id="GO:0017022">
    <property type="term" value="F:myosin binding"/>
    <property type="evidence" value="ECO:0007669"/>
    <property type="project" value="EnsemblMetazoa"/>
</dbReference>
<reference evidence="3 4" key="1">
    <citation type="journal article" date="2007" name="Nature">
        <title>Evolution of genes and genomes on the Drosophila phylogeny.</title>
        <authorList>
            <consortium name="Drosophila 12 Genomes Consortium"/>
            <person name="Clark A.G."/>
            <person name="Eisen M.B."/>
            <person name="Smith D.R."/>
            <person name="Bergman C.M."/>
            <person name="Oliver B."/>
            <person name="Markow T.A."/>
            <person name="Kaufman T.C."/>
            <person name="Kellis M."/>
            <person name="Gelbart W."/>
            <person name="Iyer V.N."/>
            <person name="Pollard D.A."/>
            <person name="Sackton T.B."/>
            <person name="Larracuente A.M."/>
            <person name="Singh N.D."/>
            <person name="Abad J.P."/>
            <person name="Abt D.N."/>
            <person name="Adryan B."/>
            <person name="Aguade M."/>
            <person name="Akashi H."/>
            <person name="Anderson W.W."/>
            <person name="Aquadro C.F."/>
            <person name="Ardell D.H."/>
            <person name="Arguello R."/>
            <person name="Artieri C.G."/>
            <person name="Barbash D.A."/>
            <person name="Barker D."/>
            <person name="Barsanti P."/>
            <person name="Batterham P."/>
            <person name="Batzoglou S."/>
            <person name="Begun D."/>
            <person name="Bhutkar A."/>
            <person name="Blanco E."/>
            <person name="Bosak S.A."/>
            <person name="Bradley R.K."/>
            <person name="Brand A.D."/>
            <person name="Brent M.R."/>
            <person name="Brooks A.N."/>
            <person name="Brown R.H."/>
            <person name="Butlin R.K."/>
            <person name="Caggese C."/>
            <person name="Calvi B.R."/>
            <person name="Bernardo de Carvalho A."/>
            <person name="Caspi A."/>
            <person name="Castrezana S."/>
            <person name="Celniker S.E."/>
            <person name="Chang J.L."/>
            <person name="Chapple C."/>
            <person name="Chatterji S."/>
            <person name="Chinwalla A."/>
            <person name="Civetta A."/>
            <person name="Clifton S.W."/>
            <person name="Comeron J.M."/>
            <person name="Costello J.C."/>
            <person name="Coyne J.A."/>
            <person name="Daub J."/>
            <person name="David R.G."/>
            <person name="Delcher A.L."/>
            <person name="Delehaunty K."/>
            <person name="Do C.B."/>
            <person name="Ebling H."/>
            <person name="Edwards K."/>
            <person name="Eickbush T."/>
            <person name="Evans J.D."/>
            <person name="Filipski A."/>
            <person name="Findeiss S."/>
            <person name="Freyhult E."/>
            <person name="Fulton L."/>
            <person name="Fulton R."/>
            <person name="Garcia A.C."/>
            <person name="Gardiner A."/>
            <person name="Garfield D.A."/>
            <person name="Garvin B.E."/>
            <person name="Gibson G."/>
            <person name="Gilbert D."/>
            <person name="Gnerre S."/>
            <person name="Godfrey J."/>
            <person name="Good R."/>
            <person name="Gotea V."/>
            <person name="Gravely B."/>
            <person name="Greenberg A.J."/>
            <person name="Griffiths-Jones S."/>
            <person name="Gross S."/>
            <person name="Guigo R."/>
            <person name="Gustafson E.A."/>
            <person name="Haerty W."/>
            <person name="Hahn M.W."/>
            <person name="Halligan D.L."/>
            <person name="Halpern A.L."/>
            <person name="Halter G.M."/>
            <person name="Han M.V."/>
            <person name="Heger A."/>
            <person name="Hillier L."/>
            <person name="Hinrichs A.S."/>
            <person name="Holmes I."/>
            <person name="Hoskins R.A."/>
            <person name="Hubisz M.J."/>
            <person name="Hultmark D."/>
            <person name="Huntley M.A."/>
            <person name="Jaffe D.B."/>
            <person name="Jagadeeshan S."/>
            <person name="Jeck W.R."/>
            <person name="Johnson J."/>
            <person name="Jones C.D."/>
            <person name="Jordan W.C."/>
            <person name="Karpen G.H."/>
            <person name="Kataoka E."/>
            <person name="Keightley P.D."/>
            <person name="Kheradpour P."/>
            <person name="Kirkness E.F."/>
            <person name="Koerich L.B."/>
            <person name="Kristiansen K."/>
            <person name="Kudrna D."/>
            <person name="Kulathinal R.J."/>
            <person name="Kumar S."/>
            <person name="Kwok R."/>
            <person name="Lander E."/>
            <person name="Langley C.H."/>
            <person name="Lapoint R."/>
            <person name="Lazzaro B.P."/>
            <person name="Lee S.J."/>
            <person name="Levesque L."/>
            <person name="Li R."/>
            <person name="Lin C.F."/>
            <person name="Lin M.F."/>
            <person name="Lindblad-Toh K."/>
            <person name="Llopart A."/>
            <person name="Long M."/>
            <person name="Low L."/>
            <person name="Lozovsky E."/>
            <person name="Lu J."/>
            <person name="Luo M."/>
            <person name="Machado C.A."/>
            <person name="Makalowski W."/>
            <person name="Marzo M."/>
            <person name="Matsuda M."/>
            <person name="Matzkin L."/>
            <person name="McAllister B."/>
            <person name="McBride C.S."/>
            <person name="McKernan B."/>
            <person name="McKernan K."/>
            <person name="Mendez-Lago M."/>
            <person name="Minx P."/>
            <person name="Mollenhauer M.U."/>
            <person name="Montooth K."/>
            <person name="Mount S.M."/>
            <person name="Mu X."/>
            <person name="Myers E."/>
            <person name="Negre B."/>
            <person name="Newfeld S."/>
            <person name="Nielsen R."/>
            <person name="Noor M.A."/>
            <person name="O'Grady P."/>
            <person name="Pachter L."/>
            <person name="Papaceit M."/>
            <person name="Parisi M.J."/>
            <person name="Parisi M."/>
            <person name="Parts L."/>
            <person name="Pedersen J.S."/>
            <person name="Pesole G."/>
            <person name="Phillippy A.M."/>
            <person name="Ponting C.P."/>
            <person name="Pop M."/>
            <person name="Porcelli D."/>
            <person name="Powell J.R."/>
            <person name="Prohaska S."/>
            <person name="Pruitt K."/>
            <person name="Puig M."/>
            <person name="Quesneville H."/>
            <person name="Ram K.R."/>
            <person name="Rand D."/>
            <person name="Rasmussen M.D."/>
            <person name="Reed L.K."/>
            <person name="Reenan R."/>
            <person name="Reily A."/>
            <person name="Remington K.A."/>
            <person name="Rieger T.T."/>
            <person name="Ritchie M.G."/>
            <person name="Robin C."/>
            <person name="Rogers Y.H."/>
            <person name="Rohde C."/>
            <person name="Rozas J."/>
            <person name="Rubenfield M.J."/>
            <person name="Ruiz A."/>
            <person name="Russo S."/>
            <person name="Salzberg S.L."/>
            <person name="Sanchez-Gracia A."/>
            <person name="Saranga D.J."/>
            <person name="Sato H."/>
            <person name="Schaeffer S.W."/>
            <person name="Schatz M.C."/>
            <person name="Schlenke T."/>
            <person name="Schwartz R."/>
            <person name="Segarra C."/>
            <person name="Singh R.S."/>
            <person name="Sirot L."/>
            <person name="Sirota M."/>
            <person name="Sisneros N.B."/>
            <person name="Smith C.D."/>
            <person name="Smith T.F."/>
            <person name="Spieth J."/>
            <person name="Stage D.E."/>
            <person name="Stark A."/>
            <person name="Stephan W."/>
            <person name="Strausberg R.L."/>
            <person name="Strempel S."/>
            <person name="Sturgill D."/>
            <person name="Sutton G."/>
            <person name="Sutton G.G."/>
            <person name="Tao W."/>
            <person name="Teichmann S."/>
            <person name="Tobari Y.N."/>
            <person name="Tomimura Y."/>
            <person name="Tsolas J.M."/>
            <person name="Valente V.L."/>
            <person name="Venter E."/>
            <person name="Venter J.C."/>
            <person name="Vicario S."/>
            <person name="Vieira F.G."/>
            <person name="Vilella A.J."/>
            <person name="Villasante A."/>
            <person name="Walenz B."/>
            <person name="Wang J."/>
            <person name="Wasserman M."/>
            <person name="Watts T."/>
            <person name="Wilson D."/>
            <person name="Wilson R.K."/>
            <person name="Wing R.A."/>
            <person name="Wolfner M.F."/>
            <person name="Wong A."/>
            <person name="Wong G.K."/>
            <person name="Wu C.I."/>
            <person name="Wu G."/>
            <person name="Yamamoto D."/>
            <person name="Yang H.P."/>
            <person name="Yang S.P."/>
            <person name="Yorke J.A."/>
            <person name="Yoshida K."/>
            <person name="Zdobnov E."/>
            <person name="Zhang P."/>
            <person name="Zhang Y."/>
            <person name="Zimin A.V."/>
            <person name="Baldwin J."/>
            <person name="Abdouelleil A."/>
            <person name="Abdulkadir J."/>
            <person name="Abebe A."/>
            <person name="Abera B."/>
            <person name="Abreu J."/>
            <person name="Acer S.C."/>
            <person name="Aftuck L."/>
            <person name="Alexander A."/>
            <person name="An P."/>
            <person name="Anderson E."/>
            <person name="Anderson S."/>
            <person name="Arachi H."/>
            <person name="Azer M."/>
            <person name="Bachantsang P."/>
            <person name="Barry A."/>
            <person name="Bayul T."/>
            <person name="Berlin A."/>
            <person name="Bessette D."/>
            <person name="Bloom T."/>
            <person name="Blye J."/>
            <person name="Boguslavskiy L."/>
            <person name="Bonnet C."/>
            <person name="Boukhgalter B."/>
            <person name="Bourzgui I."/>
            <person name="Brown A."/>
            <person name="Cahill P."/>
            <person name="Channer S."/>
            <person name="Cheshatsang Y."/>
            <person name="Chuda L."/>
            <person name="Citroen M."/>
            <person name="Collymore A."/>
            <person name="Cooke P."/>
            <person name="Costello M."/>
            <person name="D'Aco K."/>
            <person name="Daza R."/>
            <person name="De Haan G."/>
            <person name="DeGray S."/>
            <person name="DeMaso C."/>
            <person name="Dhargay N."/>
            <person name="Dooley K."/>
            <person name="Dooley E."/>
            <person name="Doricent M."/>
            <person name="Dorje P."/>
            <person name="Dorjee K."/>
            <person name="Dupes A."/>
            <person name="Elong R."/>
            <person name="Falk J."/>
            <person name="Farina A."/>
            <person name="Faro S."/>
            <person name="Ferguson D."/>
            <person name="Fisher S."/>
            <person name="Foley C.D."/>
            <person name="Franke A."/>
            <person name="Friedrich D."/>
            <person name="Gadbois L."/>
            <person name="Gearin G."/>
            <person name="Gearin C.R."/>
            <person name="Giannoukos G."/>
            <person name="Goode T."/>
            <person name="Graham J."/>
            <person name="Grandbois E."/>
            <person name="Grewal S."/>
            <person name="Gyaltsen K."/>
            <person name="Hafez N."/>
            <person name="Hagos B."/>
            <person name="Hall J."/>
            <person name="Henson C."/>
            <person name="Hollinger A."/>
            <person name="Honan T."/>
            <person name="Huard M.D."/>
            <person name="Hughes L."/>
            <person name="Hurhula B."/>
            <person name="Husby M.E."/>
            <person name="Kamat A."/>
            <person name="Kanga B."/>
            <person name="Kashin S."/>
            <person name="Khazanovich D."/>
            <person name="Kisner P."/>
            <person name="Lance K."/>
            <person name="Lara M."/>
            <person name="Lee W."/>
            <person name="Lennon N."/>
            <person name="Letendre F."/>
            <person name="LeVine R."/>
            <person name="Lipovsky A."/>
            <person name="Liu X."/>
            <person name="Liu J."/>
            <person name="Liu S."/>
            <person name="Lokyitsang T."/>
            <person name="Lokyitsang Y."/>
            <person name="Lubonja R."/>
            <person name="Lui A."/>
            <person name="MacDonald P."/>
            <person name="Magnisalis V."/>
            <person name="Maru K."/>
            <person name="Matthews C."/>
            <person name="McCusker W."/>
            <person name="McDonough S."/>
            <person name="Mehta T."/>
            <person name="Meldrim J."/>
            <person name="Meneus L."/>
            <person name="Mihai O."/>
            <person name="Mihalev A."/>
            <person name="Mihova T."/>
            <person name="Mittelman R."/>
            <person name="Mlenga V."/>
            <person name="Montmayeur A."/>
            <person name="Mulrain L."/>
            <person name="Navidi A."/>
            <person name="Naylor J."/>
            <person name="Negash T."/>
            <person name="Nguyen T."/>
            <person name="Nguyen N."/>
            <person name="Nicol R."/>
            <person name="Norbu C."/>
            <person name="Norbu N."/>
            <person name="Novod N."/>
            <person name="O'Neill B."/>
            <person name="Osman S."/>
            <person name="Markiewicz E."/>
            <person name="Oyono O.L."/>
            <person name="Patti C."/>
            <person name="Phunkhang P."/>
            <person name="Pierre F."/>
            <person name="Priest M."/>
            <person name="Raghuraman S."/>
            <person name="Rege F."/>
            <person name="Reyes R."/>
            <person name="Rise C."/>
            <person name="Rogov P."/>
            <person name="Ross K."/>
            <person name="Ryan E."/>
            <person name="Settipalli S."/>
            <person name="Shea T."/>
            <person name="Sherpa N."/>
            <person name="Shi L."/>
            <person name="Shih D."/>
            <person name="Sparrow T."/>
            <person name="Spaulding J."/>
            <person name="Stalker J."/>
            <person name="Stange-Thomann N."/>
            <person name="Stavropoulos S."/>
            <person name="Stone C."/>
            <person name="Strader C."/>
            <person name="Tesfaye S."/>
            <person name="Thomson T."/>
            <person name="Thoulutsang Y."/>
            <person name="Thoulutsang D."/>
            <person name="Topham K."/>
            <person name="Topping I."/>
            <person name="Tsamla T."/>
            <person name="Vassiliev H."/>
            <person name="Vo A."/>
            <person name="Wangchuk T."/>
            <person name="Wangdi T."/>
            <person name="Weiand M."/>
            <person name="Wilkinson J."/>
            <person name="Wilson A."/>
            <person name="Yadav S."/>
            <person name="Young G."/>
            <person name="Yu Q."/>
            <person name="Zembek L."/>
            <person name="Zhong D."/>
            <person name="Zimmer A."/>
            <person name="Zwirko Z."/>
            <person name="Jaffe D.B."/>
            <person name="Alvarez P."/>
            <person name="Brockman W."/>
            <person name="Butler J."/>
            <person name="Chin C."/>
            <person name="Gnerre S."/>
            <person name="Grabherr M."/>
            <person name="Kleber M."/>
            <person name="Mauceli E."/>
            <person name="MacCallum I."/>
        </authorList>
    </citation>
    <scope>NUCLEOTIDE SEQUENCE [LARGE SCALE GENOMIC DNA]</scope>
    <source>
        <strain evidence="4">Tucson 14024-0371.13</strain>
    </source>
</reference>
<evidence type="ECO:0000256" key="1">
    <source>
        <dbReference type="SAM" id="MobiDB-lite"/>
    </source>
</evidence>
<evidence type="ECO:0000313" key="4">
    <source>
        <dbReference type="Proteomes" id="UP000007801"/>
    </source>
</evidence>
<feature type="region of interest" description="Disordered" evidence="1">
    <location>
        <begin position="896"/>
        <end position="927"/>
    </location>
</feature>
<dbReference type="GO" id="GO:0016740">
    <property type="term" value="F:transferase activity"/>
    <property type="evidence" value="ECO:0007669"/>
    <property type="project" value="UniProtKB-KW"/>
</dbReference>
<dbReference type="PANTHER" id="PTHR11012">
    <property type="entry name" value="PROTEIN KINASE-LIKE DOMAIN-CONTAINING"/>
    <property type="match status" value="1"/>
</dbReference>
<dbReference type="Gene3D" id="3.90.1200.10">
    <property type="match status" value="4"/>
</dbReference>
<keyword evidence="4" id="KW-1185">Reference proteome</keyword>
<accession>B3M110</accession>
<feature type="domain" description="CHK kinase-like" evidence="2">
    <location>
        <begin position="181"/>
        <end position="376"/>
    </location>
</feature>
<dbReference type="OrthoDB" id="191037at2759"/>
<dbReference type="eggNOG" id="ENOG502RZD1">
    <property type="taxonomic scope" value="Eukaryota"/>
</dbReference>
<feature type="region of interest" description="Disordered" evidence="1">
    <location>
        <begin position="1"/>
        <end position="46"/>
    </location>
</feature>
<dbReference type="HOGENOM" id="CLU_010718_4_0_1"/>